<dbReference type="GO" id="GO:0003860">
    <property type="term" value="F:3-hydroxyisobutyryl-CoA hydrolase activity"/>
    <property type="evidence" value="ECO:0007669"/>
    <property type="project" value="UniProtKB-EC"/>
</dbReference>
<dbReference type="Proteomes" id="UP000719412">
    <property type="component" value="Unassembled WGS sequence"/>
</dbReference>
<keyword evidence="14" id="KW-1185">Reference proteome</keyword>
<evidence type="ECO:0000313" key="14">
    <source>
        <dbReference type="Proteomes" id="UP000719412"/>
    </source>
</evidence>
<evidence type="ECO:0000256" key="4">
    <source>
        <dbReference type="ARBA" id="ARBA00005254"/>
    </source>
</evidence>
<keyword evidence="7" id="KW-0101">Branched-chain amino acid catabolism</keyword>
<evidence type="ECO:0000259" key="12">
    <source>
        <dbReference type="Pfam" id="PF16113"/>
    </source>
</evidence>
<reference evidence="13" key="2">
    <citation type="submission" date="2021-08" db="EMBL/GenBank/DDBJ databases">
        <authorList>
            <person name="Eriksson T."/>
        </authorList>
    </citation>
    <scope>NUCLEOTIDE SEQUENCE</scope>
    <source>
        <strain evidence="13">Stoneville</strain>
        <tissue evidence="13">Whole head</tissue>
    </source>
</reference>
<comment type="subcellular location">
    <subcellularLocation>
        <location evidence="2">Mitochondrion</location>
    </subcellularLocation>
</comment>
<dbReference type="NCBIfam" id="NF004127">
    <property type="entry name" value="PRK05617.1"/>
    <property type="match status" value="1"/>
</dbReference>
<dbReference type="InterPro" id="IPR032259">
    <property type="entry name" value="HIBYL-CoA-H"/>
</dbReference>
<sequence length="380" mass="41761">MLQKRLFLTSNLCRKFITISAARFLPNRKMSTSGDDVIFQNVGDKGVITLNRPKALNALNLSMVSKLYPTLASWEREKTLVIIKGTGGKAFCAGGDVKSVALAGLKGEKLGHAFFKQEYMTNGLIGTYKIPYVAFIDGIVMGGGVGLSVHGLYRVATERSVFAMPETQIGLFPDVGGSYFLPRLRGKLGLFLALTGYRLKGADLLKAGIATHYVNSANLEALEGDLLKCSDVNSIDSALKKHSAKDSSEFSLTPMLKQINACFSAGSVEEIIARLEQDGSPFAQDMVKLLEKMSPTSLKVTMKQLEHGSKMTLEECLQMEYRIAVNCLANKDFYEGVRALLIDKDQKPKWKPEKLSDVSPALVESHFAKLPEDQELRHKL</sequence>
<accession>A0A8J6LAP1</accession>
<dbReference type="AlphaFoldDB" id="A0A8J6LAP1"/>
<dbReference type="GO" id="GO:0005739">
    <property type="term" value="C:mitochondrion"/>
    <property type="evidence" value="ECO:0007669"/>
    <property type="project" value="UniProtKB-SubCell"/>
</dbReference>
<feature type="domain" description="Enoyl-CoA hydratase/isomerase" evidence="12">
    <location>
        <begin position="46"/>
        <end position="367"/>
    </location>
</feature>
<keyword evidence="8" id="KW-0378">Hydrolase</keyword>
<protein>
    <recommendedName>
        <fullName evidence="6">3-hydroxyisobutyryl-CoA hydrolase, mitochondrial</fullName>
        <ecNumber evidence="5">3.1.2.4</ecNumber>
    </recommendedName>
    <alternativeName>
        <fullName evidence="11">3-hydroxyisobutyryl-coenzyme A hydrolase</fullName>
    </alternativeName>
</protein>
<dbReference type="CDD" id="cd06558">
    <property type="entry name" value="crotonase-like"/>
    <property type="match status" value="1"/>
</dbReference>
<evidence type="ECO:0000256" key="6">
    <source>
        <dbReference type="ARBA" id="ARBA00016714"/>
    </source>
</evidence>
<evidence type="ECO:0000256" key="8">
    <source>
        <dbReference type="ARBA" id="ARBA00022801"/>
    </source>
</evidence>
<dbReference type="GO" id="GO:0006574">
    <property type="term" value="P:L-valine catabolic process"/>
    <property type="evidence" value="ECO:0007669"/>
    <property type="project" value="TreeGrafter"/>
</dbReference>
<dbReference type="Pfam" id="PF16113">
    <property type="entry name" value="ECH_2"/>
    <property type="match status" value="1"/>
</dbReference>
<comment type="function">
    <text evidence="10">Hydrolyzes 3-hydroxyisobutyryl-CoA (HIBYL-CoA), a saline catabolite. Has high activity toward isobutyryl-CoA. Could be an isobutyryl-CoA dehydrogenase that functions in valine catabolism. Also hydrolyzes 3-hydroxypropanoyl-CoA.</text>
</comment>
<dbReference type="PANTHER" id="PTHR43176:SF3">
    <property type="entry name" value="3-HYDROXYISOBUTYRYL-COA HYDROLASE, MITOCHONDRIAL"/>
    <property type="match status" value="1"/>
</dbReference>
<dbReference type="EC" id="3.1.2.4" evidence="5"/>
<dbReference type="FunFam" id="3.90.226.10:FF:000026">
    <property type="entry name" value="3-hydroxyisobutyryl-CoA hydrolase, mitochondrial"/>
    <property type="match status" value="1"/>
</dbReference>
<reference evidence="13" key="1">
    <citation type="journal article" date="2020" name="J Insects Food Feed">
        <title>The yellow mealworm (Tenebrio molitor) genome: a resource for the emerging insects as food and feed industry.</title>
        <authorList>
            <person name="Eriksson T."/>
            <person name="Andere A."/>
            <person name="Kelstrup H."/>
            <person name="Emery V."/>
            <person name="Picard C."/>
        </authorList>
    </citation>
    <scope>NUCLEOTIDE SEQUENCE</scope>
    <source>
        <strain evidence="13">Stoneville</strain>
        <tissue evidence="13">Whole head</tissue>
    </source>
</reference>
<evidence type="ECO:0000256" key="5">
    <source>
        <dbReference type="ARBA" id="ARBA00011915"/>
    </source>
</evidence>
<keyword evidence="9" id="KW-0496">Mitochondrion</keyword>
<dbReference type="InterPro" id="IPR045004">
    <property type="entry name" value="ECH_dom"/>
</dbReference>
<comment type="catalytic activity">
    <reaction evidence="1">
        <text>3-hydroxy-2-methylpropanoyl-CoA + H2O = 3-hydroxy-2-methylpropanoate + CoA + H(+)</text>
        <dbReference type="Rhea" id="RHEA:20888"/>
        <dbReference type="ChEBI" id="CHEBI:11805"/>
        <dbReference type="ChEBI" id="CHEBI:15377"/>
        <dbReference type="ChEBI" id="CHEBI:15378"/>
        <dbReference type="ChEBI" id="CHEBI:57287"/>
        <dbReference type="ChEBI" id="CHEBI:57340"/>
        <dbReference type="EC" id="3.1.2.4"/>
    </reaction>
</comment>
<evidence type="ECO:0000256" key="1">
    <source>
        <dbReference type="ARBA" id="ARBA00001709"/>
    </source>
</evidence>
<evidence type="ECO:0000256" key="7">
    <source>
        <dbReference type="ARBA" id="ARBA00022456"/>
    </source>
</evidence>
<evidence type="ECO:0000256" key="3">
    <source>
        <dbReference type="ARBA" id="ARBA00005109"/>
    </source>
</evidence>
<evidence type="ECO:0000256" key="11">
    <source>
        <dbReference type="ARBA" id="ARBA00031181"/>
    </source>
</evidence>
<evidence type="ECO:0000256" key="9">
    <source>
        <dbReference type="ARBA" id="ARBA00023128"/>
    </source>
</evidence>
<comment type="similarity">
    <text evidence="4">Belongs to the enoyl-CoA hydratase/isomerase family.</text>
</comment>
<dbReference type="PANTHER" id="PTHR43176">
    <property type="entry name" value="3-HYDROXYISOBUTYRYL-COA HYDROLASE-RELATED"/>
    <property type="match status" value="1"/>
</dbReference>
<evidence type="ECO:0000256" key="2">
    <source>
        <dbReference type="ARBA" id="ARBA00004173"/>
    </source>
</evidence>
<dbReference type="OrthoDB" id="1737613at2759"/>
<comment type="pathway">
    <text evidence="3">Amino-acid degradation; L-valine degradation.</text>
</comment>
<evidence type="ECO:0000256" key="10">
    <source>
        <dbReference type="ARBA" id="ARBA00024871"/>
    </source>
</evidence>
<evidence type="ECO:0000313" key="13">
    <source>
        <dbReference type="EMBL" id="KAH0815004.1"/>
    </source>
</evidence>
<organism evidence="13 14">
    <name type="scientific">Tenebrio molitor</name>
    <name type="common">Yellow mealworm beetle</name>
    <dbReference type="NCBI Taxonomy" id="7067"/>
    <lineage>
        <taxon>Eukaryota</taxon>
        <taxon>Metazoa</taxon>
        <taxon>Ecdysozoa</taxon>
        <taxon>Arthropoda</taxon>
        <taxon>Hexapoda</taxon>
        <taxon>Insecta</taxon>
        <taxon>Pterygota</taxon>
        <taxon>Neoptera</taxon>
        <taxon>Endopterygota</taxon>
        <taxon>Coleoptera</taxon>
        <taxon>Polyphaga</taxon>
        <taxon>Cucujiformia</taxon>
        <taxon>Tenebrionidae</taxon>
        <taxon>Tenebrio</taxon>
    </lineage>
</organism>
<dbReference type="EMBL" id="JABDTM020023674">
    <property type="protein sequence ID" value="KAH0815004.1"/>
    <property type="molecule type" value="Genomic_DNA"/>
</dbReference>
<proteinExistence type="inferred from homology"/>
<name>A0A8J6LAP1_TENMO</name>
<comment type="caution">
    <text evidence="13">The sequence shown here is derived from an EMBL/GenBank/DDBJ whole genome shotgun (WGS) entry which is preliminary data.</text>
</comment>
<gene>
    <name evidence="13" type="ORF">GEV33_007785</name>
</gene>